<feature type="compositionally biased region" description="Basic and acidic residues" evidence="8">
    <location>
        <begin position="514"/>
        <end position="546"/>
    </location>
</feature>
<evidence type="ECO:0000256" key="7">
    <source>
        <dbReference type="RuleBase" id="RU000686"/>
    </source>
</evidence>
<dbReference type="GO" id="GO:0043005">
    <property type="term" value="C:neuron projection"/>
    <property type="evidence" value="ECO:0007669"/>
    <property type="project" value="TreeGrafter"/>
</dbReference>
<comment type="subcellular location">
    <subcellularLocation>
        <location evidence="1 7">Cytoplasm</location>
        <location evidence="1 7">Cytoskeleton</location>
    </subcellularLocation>
</comment>
<dbReference type="AlphaFoldDB" id="A0AAD8YU64"/>
<feature type="region of interest" description="Disordered" evidence="8">
    <location>
        <begin position="807"/>
        <end position="862"/>
    </location>
</feature>
<feature type="compositionally biased region" description="Basic and acidic residues" evidence="8">
    <location>
        <begin position="826"/>
        <end position="838"/>
    </location>
</feature>
<feature type="compositionally biased region" description="Polar residues" evidence="8">
    <location>
        <begin position="619"/>
        <end position="629"/>
    </location>
</feature>
<feature type="region of interest" description="Disordered" evidence="8">
    <location>
        <begin position="349"/>
        <end position="380"/>
    </location>
</feature>
<sequence>RMDFSLRDGAPKSVQDSLLKKDFLAGPEARSFTSKVGDTVDNMDGKREGFISGSQTGGQCPSGPEKQTCNPSLSGQSFSCSTFLLLCYIGFSQPGMNVSADVTMGVAPFQSSKHPNLVEPQKASTLYAMEPPKQFQAPSKPSDRSPYNSLDNSAGKNELYLKYLTNTEVRGYPWPGEDTLSTELSHSPSKAEQSPSGPLGFQGLQDRHATSEGDTEYESREEVCGLLESLRSPEKTPVRSSSQGGSSPPSQGESWKSEIREWGGGRIQARKNKSRKKLPEEWSTLPNTSSPSPPPDSSPAMVKDMNISTPDMYEIKASSTISAEQDSASSLTPDTVLLKTTLHSVTPAAASQGNATSLSNIPEPSQSSPVVAVSSHTSPELTSVLAAPAHPTPNFQASIPDTTIFQNFQAVSGPSRPFTHNIVVGKNAADPVSPTSLTKHQEALLTKSPQLKVKEDQTAQEEKEKADTPNVDNMNTFQKEDKPEKIEKTDIKETDILNKIQEAEKQNNKIKNNGKAEKEDRVDKSNKEKKNSSEKVDKAIKNEKNVKAGKGTIKHTSANGSKELINPEDKVKPNKQNSAGPNSQTPRGNSGATMSNSTSKKGSVPKTTPATGTKKPSGISAQAALTSQKEAPAQRKPPVPRANEAPAPGTGAPKRSYRTKNSTKPAYISSLKTSQRRTPTSSSTNAASTPATPASNGTPTPRHSRITKPPVPKQVPLPRKPPVPRPPRNTRLGSTPMPDLKNVSSKIGSTDNMKYQPGGGKVQIVHKKLDFSHVTSRCGSKDNIKHTPGGGNVQILNKKVDVSKVTSKCGSKDNIKHKPSGGDVKTVSDEMNSKDKPGSPDSVGDGQGDHMKTAEDKQMHERSPLVAAVTTTFHGANHGSKENGLKEGPSPPLSIHYGGVGLWNSEGLDKCISGTTWPHSGGAQDEMIGGMGHGAGATAGHPSFHWHT</sequence>
<feature type="compositionally biased region" description="Basic and acidic residues" evidence="8">
    <location>
        <begin position="478"/>
        <end position="507"/>
    </location>
</feature>
<feature type="compositionally biased region" description="Basic and acidic residues" evidence="8">
    <location>
        <begin position="205"/>
        <end position="223"/>
    </location>
</feature>
<comment type="caution">
    <text evidence="9">The sequence shown here is derived from an EMBL/GenBank/DDBJ whole genome shotgun (WGS) entry which is preliminary data.</text>
</comment>
<organism evidence="9 10">
    <name type="scientific">Electrophorus voltai</name>
    <dbReference type="NCBI Taxonomy" id="2609070"/>
    <lineage>
        <taxon>Eukaryota</taxon>
        <taxon>Metazoa</taxon>
        <taxon>Chordata</taxon>
        <taxon>Craniata</taxon>
        <taxon>Vertebrata</taxon>
        <taxon>Euteleostomi</taxon>
        <taxon>Actinopterygii</taxon>
        <taxon>Neopterygii</taxon>
        <taxon>Teleostei</taxon>
        <taxon>Ostariophysi</taxon>
        <taxon>Gymnotiformes</taxon>
        <taxon>Gymnotoidei</taxon>
        <taxon>Gymnotidae</taxon>
        <taxon>Electrophorus</taxon>
    </lineage>
</organism>
<feature type="region of interest" description="Disordered" evidence="8">
    <location>
        <begin position="133"/>
        <end position="153"/>
    </location>
</feature>
<evidence type="ECO:0000313" key="9">
    <source>
        <dbReference type="EMBL" id="KAK1786053.1"/>
    </source>
</evidence>
<evidence type="ECO:0000256" key="8">
    <source>
        <dbReference type="SAM" id="MobiDB-lite"/>
    </source>
</evidence>
<feature type="non-terminal residue" evidence="9">
    <location>
        <position position="948"/>
    </location>
</feature>
<feature type="region of interest" description="Disordered" evidence="8">
    <location>
        <begin position="174"/>
        <end position="330"/>
    </location>
</feature>
<evidence type="ECO:0000256" key="4">
    <source>
        <dbReference type="ARBA" id="ARBA00022701"/>
    </source>
</evidence>
<keyword evidence="4 7" id="KW-0493">Microtubule</keyword>
<evidence type="ECO:0000256" key="3">
    <source>
        <dbReference type="ARBA" id="ARBA00022553"/>
    </source>
</evidence>
<feature type="compositionally biased region" description="Polar residues" evidence="8">
    <location>
        <begin position="52"/>
        <end position="67"/>
    </location>
</feature>
<evidence type="ECO:0000256" key="2">
    <source>
        <dbReference type="ARBA" id="ARBA00022490"/>
    </source>
</evidence>
<keyword evidence="2 7" id="KW-0963">Cytoplasm</keyword>
<evidence type="ECO:0000256" key="6">
    <source>
        <dbReference type="ARBA" id="ARBA00023212"/>
    </source>
</evidence>
<keyword evidence="5" id="KW-0677">Repeat</keyword>
<evidence type="ECO:0000313" key="10">
    <source>
        <dbReference type="Proteomes" id="UP001239994"/>
    </source>
</evidence>
<feature type="compositionally biased region" description="Low complexity" evidence="8">
    <location>
        <begin position="240"/>
        <end position="252"/>
    </location>
</feature>
<dbReference type="PROSITE" id="PS00229">
    <property type="entry name" value="TAU_MAP_1"/>
    <property type="match status" value="1"/>
</dbReference>
<dbReference type="GO" id="GO:0008017">
    <property type="term" value="F:microtubule binding"/>
    <property type="evidence" value="ECO:0007669"/>
    <property type="project" value="InterPro"/>
</dbReference>
<feature type="compositionally biased region" description="Basic and acidic residues" evidence="8">
    <location>
        <begin position="847"/>
        <end position="862"/>
    </location>
</feature>
<protein>
    <recommendedName>
        <fullName evidence="7">Microtubule-associated protein</fullName>
    </recommendedName>
</protein>
<gene>
    <name evidence="9" type="ORF">P4O66_017780</name>
</gene>
<feature type="compositionally biased region" description="Polar residues" evidence="8">
    <location>
        <begin position="179"/>
        <end position="196"/>
    </location>
</feature>
<feature type="compositionally biased region" description="Basic and acidic residues" evidence="8">
    <location>
        <begin position="452"/>
        <end position="467"/>
    </location>
</feature>
<feature type="compositionally biased region" description="Polar residues" evidence="8">
    <location>
        <begin position="317"/>
        <end position="330"/>
    </location>
</feature>
<dbReference type="GO" id="GO:0031175">
    <property type="term" value="P:neuron projection development"/>
    <property type="evidence" value="ECO:0007669"/>
    <property type="project" value="TreeGrafter"/>
</dbReference>
<feature type="compositionally biased region" description="Low complexity" evidence="8">
    <location>
        <begin position="676"/>
        <end position="701"/>
    </location>
</feature>
<keyword evidence="10" id="KW-1185">Reference proteome</keyword>
<dbReference type="GO" id="GO:0000226">
    <property type="term" value="P:microtubule cytoskeleton organization"/>
    <property type="evidence" value="ECO:0007669"/>
    <property type="project" value="TreeGrafter"/>
</dbReference>
<dbReference type="Proteomes" id="UP001239994">
    <property type="component" value="Unassembled WGS sequence"/>
</dbReference>
<feature type="compositionally biased region" description="Polar residues" evidence="8">
    <location>
        <begin position="742"/>
        <end position="753"/>
    </location>
</feature>
<dbReference type="Pfam" id="PF00418">
    <property type="entry name" value="Tubulin-binding"/>
    <property type="match status" value="3"/>
</dbReference>
<keyword evidence="6 7" id="KW-0206">Cytoskeleton</keyword>
<feature type="region of interest" description="Disordered" evidence="8">
    <location>
        <begin position="428"/>
        <end position="759"/>
    </location>
</feature>
<evidence type="ECO:0000256" key="5">
    <source>
        <dbReference type="ARBA" id="ARBA00022737"/>
    </source>
</evidence>
<feature type="compositionally biased region" description="Low complexity" evidence="8">
    <location>
        <begin position="605"/>
        <end position="616"/>
    </location>
</feature>
<feature type="compositionally biased region" description="Polar residues" evidence="8">
    <location>
        <begin position="349"/>
        <end position="360"/>
    </location>
</feature>
<feature type="compositionally biased region" description="Low complexity" evidence="8">
    <location>
        <begin position="362"/>
        <end position="375"/>
    </location>
</feature>
<dbReference type="PANTHER" id="PTHR11501">
    <property type="entry name" value="MICROTUBULE-ASSOCIATED PROTEIN"/>
    <property type="match status" value="1"/>
</dbReference>
<dbReference type="EMBL" id="JAROKS010000025">
    <property type="protein sequence ID" value="KAK1786053.1"/>
    <property type="molecule type" value="Genomic_DNA"/>
</dbReference>
<feature type="region of interest" description="Disordered" evidence="8">
    <location>
        <begin position="48"/>
        <end position="67"/>
    </location>
</feature>
<dbReference type="PROSITE" id="PS51491">
    <property type="entry name" value="TAU_MAP_2"/>
    <property type="match status" value="3"/>
</dbReference>
<dbReference type="InterPro" id="IPR001084">
    <property type="entry name" value="MAP_tubulin-bd_rpt"/>
</dbReference>
<evidence type="ECO:0000256" key="1">
    <source>
        <dbReference type="ARBA" id="ARBA00004245"/>
    </source>
</evidence>
<proteinExistence type="predicted"/>
<keyword evidence="3" id="KW-0597">Phosphoprotein</keyword>
<name>A0AAD8YU64_9TELE</name>
<dbReference type="PANTHER" id="PTHR11501:SF16">
    <property type="entry name" value="MICROTUBULE-ASSOCIATED PROTEIN 4"/>
    <property type="match status" value="1"/>
</dbReference>
<feature type="compositionally biased region" description="Pro residues" evidence="8">
    <location>
        <begin position="709"/>
        <end position="727"/>
    </location>
</feature>
<reference evidence="9" key="1">
    <citation type="submission" date="2023-03" db="EMBL/GenBank/DDBJ databases">
        <title>Electrophorus voltai genome.</title>
        <authorList>
            <person name="Bian C."/>
        </authorList>
    </citation>
    <scope>NUCLEOTIDE SEQUENCE</scope>
    <source>
        <strain evidence="9">CB-2022</strain>
        <tissue evidence="9">Muscle</tissue>
    </source>
</reference>
<dbReference type="InterPro" id="IPR027324">
    <property type="entry name" value="MAP2/MAP4/Tau"/>
</dbReference>
<feature type="compositionally biased region" description="Polar residues" evidence="8">
    <location>
        <begin position="574"/>
        <end position="601"/>
    </location>
</feature>
<accession>A0AAD8YU64</accession>
<dbReference type="GO" id="GO:0005874">
    <property type="term" value="C:microtubule"/>
    <property type="evidence" value="ECO:0007669"/>
    <property type="project" value="UniProtKB-KW"/>
</dbReference>